<comment type="caution">
    <text evidence="1">The sequence shown here is derived from an EMBL/GenBank/DDBJ whole genome shotgun (WGS) entry which is preliminary data.</text>
</comment>
<dbReference type="AlphaFoldDB" id="A0A1B9DZG0"/>
<dbReference type="EMBL" id="LVEO01000001">
    <property type="protein sequence ID" value="OCB75064.1"/>
    <property type="molecule type" value="Genomic_DNA"/>
</dbReference>
<proteinExistence type="predicted"/>
<dbReference type="Proteomes" id="UP000093226">
    <property type="component" value="Unassembled WGS sequence"/>
</dbReference>
<evidence type="ECO:0000313" key="2">
    <source>
        <dbReference type="Proteomes" id="UP000093226"/>
    </source>
</evidence>
<evidence type="ECO:0000313" key="1">
    <source>
        <dbReference type="EMBL" id="OCB75064.1"/>
    </source>
</evidence>
<protein>
    <submittedName>
        <fullName evidence="1">Uncharacterized protein</fullName>
    </submittedName>
</protein>
<reference evidence="2" key="1">
    <citation type="submission" date="2016-03" db="EMBL/GenBank/DDBJ databases">
        <title>Draft genome sequence of Paenibacillus glacialis DSM 22343.</title>
        <authorList>
            <person name="Shin S.-K."/>
            <person name="Yi H."/>
        </authorList>
    </citation>
    <scope>NUCLEOTIDE SEQUENCE [LARGE SCALE GENOMIC DNA]</scope>
    <source>
        <strain evidence="2">NBRC 105008</strain>
    </source>
</reference>
<name>A0A1B9DZG0_9FLAO</name>
<accession>A0A1B9DZG0</accession>
<gene>
    <name evidence="1" type="ORF">FBGL_00950</name>
</gene>
<sequence length="74" mass="8370">MRSFLRQDDKFAIKKSPDSAEMFSVPATVSKQVQPYRSDIQKTLAQNCILCTQSLARKINYFAELLDEILPSSG</sequence>
<organism evidence="1 2">
    <name type="scientific">Flavobacterium glycines</name>
    <dbReference type="NCBI Taxonomy" id="551990"/>
    <lineage>
        <taxon>Bacteria</taxon>
        <taxon>Pseudomonadati</taxon>
        <taxon>Bacteroidota</taxon>
        <taxon>Flavobacteriia</taxon>
        <taxon>Flavobacteriales</taxon>
        <taxon>Flavobacteriaceae</taxon>
        <taxon>Flavobacterium</taxon>
    </lineage>
</organism>